<evidence type="ECO:0000313" key="2">
    <source>
        <dbReference type="EMBL" id="TGN27698.1"/>
    </source>
</evidence>
<sequence length="213" mass="24520">MIKQIFNDTEIRFIEKDGEHWAVASDISKALGYTHTPHMLRMIDDEDVTTHIVDSTSLKKKARKTQLVNIISETGIYEAIWNSRRQEAQEFKKWVKKVIKTLRQATGLKDYEAFRMTDKQIQKDAMSKLKEANTTAKRVDYIKANTISDKATSTLYGFKKMIKKGAMTPEMLATRQTILTDVVDLMAAKNRFGLDIKVSETIYGKYNKQEEAE</sequence>
<dbReference type="EMBL" id="SRPJ01000002">
    <property type="protein sequence ID" value="TGN27698.1"/>
    <property type="molecule type" value="Genomic_DNA"/>
</dbReference>
<name>A0A4Z1BBL0_9STAP</name>
<organism evidence="2 3">
    <name type="scientific">Staphylococcus pragensis</name>
    <dbReference type="NCBI Taxonomy" id="1611836"/>
    <lineage>
        <taxon>Bacteria</taxon>
        <taxon>Bacillati</taxon>
        <taxon>Bacillota</taxon>
        <taxon>Bacilli</taxon>
        <taxon>Bacillales</taxon>
        <taxon>Staphylococcaceae</taxon>
        <taxon>Staphylococcus</taxon>
    </lineage>
</organism>
<reference evidence="2 3" key="1">
    <citation type="submission" date="2019-04" db="EMBL/GenBank/DDBJ databases">
        <title>Genomic characterization of Staphylococcus petrasii strains.</title>
        <authorList>
            <person name="Vrbovska V."/>
            <person name="Kovarovic V."/>
            <person name="Maslanova I."/>
            <person name="Indrakova A."/>
            <person name="Petras P."/>
            <person name="Sedo O."/>
            <person name="Svec P."/>
            <person name="Fisarova L."/>
            <person name="Sedlacek I."/>
            <person name="Doskar J."/>
            <person name="Pantucek R."/>
        </authorList>
    </citation>
    <scope>NUCLEOTIDE SEQUENCE [LARGE SCALE GENOMIC DNA]</scope>
    <source>
        <strain evidence="2 3">CCM 8529</strain>
    </source>
</reference>
<dbReference type="PROSITE" id="PS51750">
    <property type="entry name" value="BRO_N"/>
    <property type="match status" value="1"/>
</dbReference>
<dbReference type="RefSeq" id="WP_126565782.1">
    <property type="nucleotide sequence ID" value="NZ_BMCY01000002.1"/>
</dbReference>
<dbReference type="AlphaFoldDB" id="A0A4Z1BBL0"/>
<dbReference type="PANTHER" id="PTHR36180:SF2">
    <property type="entry name" value="BRO FAMILY PROTEIN"/>
    <property type="match status" value="1"/>
</dbReference>
<dbReference type="Proteomes" id="UP000297459">
    <property type="component" value="Unassembled WGS sequence"/>
</dbReference>
<evidence type="ECO:0000313" key="3">
    <source>
        <dbReference type="Proteomes" id="UP000297459"/>
    </source>
</evidence>
<keyword evidence="3" id="KW-1185">Reference proteome</keyword>
<dbReference type="InterPro" id="IPR003497">
    <property type="entry name" value="BRO_N_domain"/>
</dbReference>
<dbReference type="Pfam" id="PF02498">
    <property type="entry name" value="Bro-N"/>
    <property type="match status" value="1"/>
</dbReference>
<feature type="domain" description="Bro-N" evidence="1">
    <location>
        <begin position="1"/>
        <end position="106"/>
    </location>
</feature>
<proteinExistence type="predicted"/>
<protein>
    <submittedName>
        <fullName evidence="2">Phage repressor protein</fullName>
    </submittedName>
</protein>
<dbReference type="PANTHER" id="PTHR36180">
    <property type="entry name" value="DNA-BINDING PROTEIN-RELATED-RELATED"/>
    <property type="match status" value="1"/>
</dbReference>
<gene>
    <name evidence="2" type="ORF">E2558_07565</name>
</gene>
<evidence type="ECO:0000259" key="1">
    <source>
        <dbReference type="PROSITE" id="PS51750"/>
    </source>
</evidence>
<dbReference type="SMART" id="SM01040">
    <property type="entry name" value="Bro-N"/>
    <property type="match status" value="1"/>
</dbReference>
<accession>A0A4Z1BBL0</accession>
<comment type="caution">
    <text evidence="2">The sequence shown here is derived from an EMBL/GenBank/DDBJ whole genome shotgun (WGS) entry which is preliminary data.</text>
</comment>